<dbReference type="Proteomes" id="UP001610335">
    <property type="component" value="Unassembled WGS sequence"/>
</dbReference>
<gene>
    <name evidence="4" type="ORF">BDW59DRAFT_163452</name>
</gene>
<comment type="caution">
    <text evidence="4">The sequence shown here is derived from an EMBL/GenBank/DDBJ whole genome shotgun (WGS) entry which is preliminary data.</text>
</comment>
<feature type="region of interest" description="Disordered" evidence="2">
    <location>
        <begin position="106"/>
        <end position="132"/>
    </location>
</feature>
<organism evidence="4 5">
    <name type="scientific">Aspergillus cavernicola</name>
    <dbReference type="NCBI Taxonomy" id="176166"/>
    <lineage>
        <taxon>Eukaryota</taxon>
        <taxon>Fungi</taxon>
        <taxon>Dikarya</taxon>
        <taxon>Ascomycota</taxon>
        <taxon>Pezizomycotina</taxon>
        <taxon>Eurotiomycetes</taxon>
        <taxon>Eurotiomycetidae</taxon>
        <taxon>Eurotiales</taxon>
        <taxon>Aspergillaceae</taxon>
        <taxon>Aspergillus</taxon>
        <taxon>Aspergillus subgen. Nidulantes</taxon>
    </lineage>
</organism>
<keyword evidence="5" id="KW-1185">Reference proteome</keyword>
<evidence type="ECO:0000259" key="3">
    <source>
        <dbReference type="PROSITE" id="PS50157"/>
    </source>
</evidence>
<keyword evidence="1" id="KW-0479">Metal-binding</keyword>
<dbReference type="EMBL" id="JBFXLS010000054">
    <property type="protein sequence ID" value="KAL2823290.1"/>
    <property type="molecule type" value="Genomic_DNA"/>
</dbReference>
<evidence type="ECO:0000256" key="2">
    <source>
        <dbReference type="SAM" id="MobiDB-lite"/>
    </source>
</evidence>
<proteinExistence type="predicted"/>
<dbReference type="InterPro" id="IPR036236">
    <property type="entry name" value="Znf_C2H2_sf"/>
</dbReference>
<evidence type="ECO:0000256" key="1">
    <source>
        <dbReference type="PROSITE-ProRule" id="PRU00042"/>
    </source>
</evidence>
<keyword evidence="1" id="KW-0862">Zinc</keyword>
<sequence>MEWTTSSSQSEGDETIYRYSTVPSNDLQTIALSEMLPMSFSYTDLNLSAFFPGPPSGGVNGAPLPTRGSRVRNVDMWSPATGMENDIQTSTGPIVHSPVTDTTIQMLQPYPSSGHPQDHTPPRSRHLYNGSGSSNVAMQVRAYPNTIPMGYPSLSDNDSLHLPHNTTGMPGQTTGSQNNPPLLCEWKDCSPAPYFNRVAELMRHIKSIHVSPDAHSCPVENCGKRFGRRDQLQLHTRRSHKLG</sequence>
<accession>A0ABR4I6H0</accession>
<evidence type="ECO:0000313" key="4">
    <source>
        <dbReference type="EMBL" id="KAL2823290.1"/>
    </source>
</evidence>
<keyword evidence="1" id="KW-0863">Zinc-finger</keyword>
<dbReference type="InterPro" id="IPR013087">
    <property type="entry name" value="Znf_C2H2_type"/>
</dbReference>
<dbReference type="PROSITE" id="PS00028">
    <property type="entry name" value="ZINC_FINGER_C2H2_1"/>
    <property type="match status" value="1"/>
</dbReference>
<name>A0ABR4I6H0_9EURO</name>
<dbReference type="PROSITE" id="PS50157">
    <property type="entry name" value="ZINC_FINGER_C2H2_2"/>
    <property type="match status" value="1"/>
</dbReference>
<feature type="compositionally biased region" description="Polar residues" evidence="2">
    <location>
        <begin position="106"/>
        <end position="115"/>
    </location>
</feature>
<feature type="domain" description="C2H2-type" evidence="3">
    <location>
        <begin position="215"/>
        <end position="243"/>
    </location>
</feature>
<dbReference type="SUPFAM" id="SSF57667">
    <property type="entry name" value="beta-beta-alpha zinc fingers"/>
    <property type="match status" value="1"/>
</dbReference>
<evidence type="ECO:0000313" key="5">
    <source>
        <dbReference type="Proteomes" id="UP001610335"/>
    </source>
</evidence>
<dbReference type="Pfam" id="PF00096">
    <property type="entry name" value="zf-C2H2"/>
    <property type="match status" value="1"/>
</dbReference>
<dbReference type="Gene3D" id="3.30.160.60">
    <property type="entry name" value="Classic Zinc Finger"/>
    <property type="match status" value="2"/>
</dbReference>
<reference evidence="4 5" key="1">
    <citation type="submission" date="2024-07" db="EMBL/GenBank/DDBJ databases">
        <title>Section-level genome sequencing and comparative genomics of Aspergillus sections Usti and Cavernicolus.</title>
        <authorList>
            <consortium name="Lawrence Berkeley National Laboratory"/>
            <person name="Nybo J.L."/>
            <person name="Vesth T.C."/>
            <person name="Theobald S."/>
            <person name="Frisvad J.C."/>
            <person name="Larsen T.O."/>
            <person name="Kjaerboelling I."/>
            <person name="Rothschild-Mancinelli K."/>
            <person name="Lyhne E.K."/>
            <person name="Kogle M.E."/>
            <person name="Barry K."/>
            <person name="Clum A."/>
            <person name="Na H."/>
            <person name="Ledsgaard L."/>
            <person name="Lin J."/>
            <person name="Lipzen A."/>
            <person name="Kuo A."/>
            <person name="Riley R."/>
            <person name="Mondo S."/>
            <person name="LaButti K."/>
            <person name="Haridas S."/>
            <person name="Pangalinan J."/>
            <person name="Salamov A.A."/>
            <person name="Simmons B.A."/>
            <person name="Magnuson J.K."/>
            <person name="Chen J."/>
            <person name="Drula E."/>
            <person name="Henrissat B."/>
            <person name="Wiebenga A."/>
            <person name="Lubbers R.J."/>
            <person name="Gomes A.C."/>
            <person name="Makela M.R."/>
            <person name="Stajich J."/>
            <person name="Grigoriev I.V."/>
            <person name="Mortensen U.H."/>
            <person name="De vries R.P."/>
            <person name="Baker S.E."/>
            <person name="Andersen M.R."/>
        </authorList>
    </citation>
    <scope>NUCLEOTIDE SEQUENCE [LARGE SCALE GENOMIC DNA]</scope>
    <source>
        <strain evidence="4 5">CBS 600.67</strain>
    </source>
</reference>
<dbReference type="SMART" id="SM00355">
    <property type="entry name" value="ZnF_C2H2"/>
    <property type="match status" value="2"/>
</dbReference>
<protein>
    <recommendedName>
        <fullName evidence="3">C2H2-type domain-containing protein</fullName>
    </recommendedName>
</protein>